<evidence type="ECO:0008006" key="4">
    <source>
        <dbReference type="Google" id="ProtNLM"/>
    </source>
</evidence>
<accession>A0AAW1N635</accession>
<feature type="region of interest" description="Disordered" evidence="1">
    <location>
        <begin position="1"/>
        <end position="22"/>
    </location>
</feature>
<dbReference type="PANTHER" id="PTHR46033:SF82">
    <property type="entry name" value="AMINOTRANSFERASE-LIKE PLANT MOBILE DOMAIN-CONTAINING PROTEIN"/>
    <property type="match status" value="1"/>
</dbReference>
<feature type="region of interest" description="Disordered" evidence="1">
    <location>
        <begin position="35"/>
        <end position="116"/>
    </location>
</feature>
<feature type="compositionally biased region" description="Basic and acidic residues" evidence="1">
    <location>
        <begin position="66"/>
        <end position="78"/>
    </location>
</feature>
<dbReference type="EMBL" id="JBDFQZ010000001">
    <property type="protein sequence ID" value="KAK9755851.1"/>
    <property type="molecule type" value="Genomic_DNA"/>
</dbReference>
<organism evidence="2 3">
    <name type="scientific">Saponaria officinalis</name>
    <name type="common">Common soapwort</name>
    <name type="synonym">Lychnis saponaria</name>
    <dbReference type="NCBI Taxonomy" id="3572"/>
    <lineage>
        <taxon>Eukaryota</taxon>
        <taxon>Viridiplantae</taxon>
        <taxon>Streptophyta</taxon>
        <taxon>Embryophyta</taxon>
        <taxon>Tracheophyta</taxon>
        <taxon>Spermatophyta</taxon>
        <taxon>Magnoliopsida</taxon>
        <taxon>eudicotyledons</taxon>
        <taxon>Gunneridae</taxon>
        <taxon>Pentapetalae</taxon>
        <taxon>Caryophyllales</taxon>
        <taxon>Caryophyllaceae</taxon>
        <taxon>Caryophylleae</taxon>
        <taxon>Saponaria</taxon>
    </lineage>
</organism>
<protein>
    <recommendedName>
        <fullName evidence="4">Aminotransferase-like plant mobile domain-containing protein</fullName>
    </recommendedName>
</protein>
<evidence type="ECO:0000313" key="2">
    <source>
        <dbReference type="EMBL" id="KAK9755851.1"/>
    </source>
</evidence>
<gene>
    <name evidence="2" type="ORF">RND81_01G054900</name>
</gene>
<dbReference type="GO" id="GO:0010073">
    <property type="term" value="P:meristem maintenance"/>
    <property type="evidence" value="ECO:0007669"/>
    <property type="project" value="InterPro"/>
</dbReference>
<feature type="compositionally biased region" description="Acidic residues" evidence="1">
    <location>
        <begin position="79"/>
        <end position="106"/>
    </location>
</feature>
<dbReference type="AlphaFoldDB" id="A0AAW1N635"/>
<comment type="caution">
    <text evidence="2">The sequence shown here is derived from an EMBL/GenBank/DDBJ whole genome shotgun (WGS) entry which is preliminary data.</text>
</comment>
<dbReference type="PANTHER" id="PTHR46033">
    <property type="entry name" value="PROTEIN MAIN-LIKE 2"/>
    <property type="match status" value="1"/>
</dbReference>
<name>A0AAW1N635_SAPOF</name>
<sequence length="272" mass="30480">MERGESSRARRSTGSVGSRRLTVEEVYEARVRADEELLTSTSGGGKLRRTRSSRAVVTRRGRLRRGRGEREEAEREAEAEAELGGDEEEEDVGEGVVEGDEEEDDEGRASRPHGPRLRTDFTAGWDGTQLVLRALIDRFWDTMVSFHMPSYEAGITLTDFAMMSGLPFGIAALDFDVPLLSLEDPLIVEAIGGGVIAEEERDRGTSSIKTRCILDYFEGRGRYHPSDGDDEQNARLWLWWFLSSFHFGDKGERASTLLLPHLMDWGNMGAYD</sequence>
<dbReference type="InterPro" id="IPR044824">
    <property type="entry name" value="MAIN-like"/>
</dbReference>
<proteinExistence type="predicted"/>
<evidence type="ECO:0000256" key="1">
    <source>
        <dbReference type="SAM" id="MobiDB-lite"/>
    </source>
</evidence>
<dbReference type="Proteomes" id="UP001443914">
    <property type="component" value="Unassembled WGS sequence"/>
</dbReference>
<evidence type="ECO:0000313" key="3">
    <source>
        <dbReference type="Proteomes" id="UP001443914"/>
    </source>
</evidence>
<feature type="compositionally biased region" description="Basic residues" evidence="1">
    <location>
        <begin position="46"/>
        <end position="65"/>
    </location>
</feature>
<keyword evidence="3" id="KW-1185">Reference proteome</keyword>
<reference evidence="2" key="1">
    <citation type="submission" date="2024-03" db="EMBL/GenBank/DDBJ databases">
        <title>WGS assembly of Saponaria officinalis var. Norfolk2.</title>
        <authorList>
            <person name="Jenkins J."/>
            <person name="Shu S."/>
            <person name="Grimwood J."/>
            <person name="Barry K."/>
            <person name="Goodstein D."/>
            <person name="Schmutz J."/>
            <person name="Leebens-Mack J."/>
            <person name="Osbourn A."/>
        </authorList>
    </citation>
    <scope>NUCLEOTIDE SEQUENCE [LARGE SCALE GENOMIC DNA]</scope>
    <source>
        <strain evidence="2">JIC</strain>
    </source>
</reference>